<dbReference type="SUPFAM" id="SSF53756">
    <property type="entry name" value="UDP-Glycosyltransferase/glycogen phosphorylase"/>
    <property type="match status" value="1"/>
</dbReference>
<sequence length="364" mass="43475">MKVNIVNCFDTYQMRVESLYDYYSSRGYEVVIIQSTYKHIQKKYNLVKKLNYQYVDVKSYTKNLSISRMLSHKQFAQDAFKLVRKNNPELVHVLVPPNSLVYEAYSYKKYNHCKLIYDVIDMWPETMPIPICKNLFPFAQWKNLRDKYLYVADYILTECKLFQSKLNNGLNNKMKTIYFSTRNMEFEDNCIKSNKVIFAYLGSINHIIDIDMIIRILKNQKKYTEVELKIIGDGERKKELLEKCTKENIEFIDYGKVFDLNRKREILQTCNFGLNIYKKTTFIGLTMKSIDYFNAGLPIINTLKGDTFDFIRENKCGYNVDTRNDKIEYFSYMRTNAKKVYDDHFSINSFYKDMDLMIEEIMKE</sequence>
<evidence type="ECO:0000313" key="1">
    <source>
        <dbReference type="EMBL" id="MDB7084515.1"/>
    </source>
</evidence>
<dbReference type="Pfam" id="PF13692">
    <property type="entry name" value="Glyco_trans_1_4"/>
    <property type="match status" value="1"/>
</dbReference>
<evidence type="ECO:0008006" key="3">
    <source>
        <dbReference type="Google" id="ProtNLM"/>
    </source>
</evidence>
<dbReference type="AlphaFoldDB" id="A0AB35INX0"/>
<name>A0AB35INX0_9FIRM</name>
<proteinExistence type="predicted"/>
<dbReference type="EMBL" id="JAQLKE010000019">
    <property type="protein sequence ID" value="MDB7084515.1"/>
    <property type="molecule type" value="Genomic_DNA"/>
</dbReference>
<gene>
    <name evidence="1" type="ORF">PM738_11945</name>
</gene>
<comment type="caution">
    <text evidence="1">The sequence shown here is derived from an EMBL/GenBank/DDBJ whole genome shotgun (WGS) entry which is preliminary data.</text>
</comment>
<dbReference type="Proteomes" id="UP001211987">
    <property type="component" value="Unassembled WGS sequence"/>
</dbReference>
<dbReference type="RefSeq" id="WP_272018995.1">
    <property type="nucleotide sequence ID" value="NZ_JAQLKE010000019.1"/>
</dbReference>
<organism evidence="1 2">
    <name type="scientific">Thomasclavelia ramosa</name>
    <dbReference type="NCBI Taxonomy" id="1547"/>
    <lineage>
        <taxon>Bacteria</taxon>
        <taxon>Bacillati</taxon>
        <taxon>Bacillota</taxon>
        <taxon>Erysipelotrichia</taxon>
        <taxon>Erysipelotrichales</taxon>
        <taxon>Coprobacillaceae</taxon>
        <taxon>Thomasclavelia</taxon>
    </lineage>
</organism>
<dbReference type="Gene3D" id="3.40.50.2000">
    <property type="entry name" value="Glycogen Phosphorylase B"/>
    <property type="match status" value="2"/>
</dbReference>
<accession>A0AB35INX0</accession>
<evidence type="ECO:0000313" key="2">
    <source>
        <dbReference type="Proteomes" id="UP001211987"/>
    </source>
</evidence>
<protein>
    <recommendedName>
        <fullName evidence="3">Glycosyltransferase</fullName>
    </recommendedName>
</protein>
<reference evidence="1" key="1">
    <citation type="submission" date="2023-01" db="EMBL/GenBank/DDBJ databases">
        <title>Human gut microbiome strain richness.</title>
        <authorList>
            <person name="Chen-Liaw A."/>
        </authorList>
    </citation>
    <scope>NUCLEOTIDE SEQUENCE</scope>
    <source>
        <strain evidence="1">1001217st2_G6_1001217B_191108</strain>
    </source>
</reference>